<evidence type="ECO:0000313" key="1">
    <source>
        <dbReference type="EMBL" id="SEO38431.1"/>
    </source>
</evidence>
<dbReference type="Proteomes" id="UP000183898">
    <property type="component" value="Unassembled WGS sequence"/>
</dbReference>
<protein>
    <submittedName>
        <fullName evidence="1">Uncharacterized protein</fullName>
    </submittedName>
</protein>
<sequence length="92" mass="10608">MDGGSNVNYSLEALEEQGKLLNPTPPKIDLHDAHALRRELASVYRDMRAGRIETQDGTRLAYVLDLIRKAFETEDIKKRIELIEQTLERRKS</sequence>
<reference evidence="1 2" key="1">
    <citation type="submission" date="2016-10" db="EMBL/GenBank/DDBJ databases">
        <authorList>
            <person name="de Groot N.N."/>
        </authorList>
    </citation>
    <scope>NUCLEOTIDE SEQUENCE [LARGE SCALE GENOMIC DNA]</scope>
    <source>
        <strain evidence="1 2">Nl18</strain>
    </source>
</reference>
<dbReference type="AlphaFoldDB" id="A0A1H8P9G4"/>
<dbReference type="EMBL" id="FOCT01000019">
    <property type="protein sequence ID" value="SEO38431.1"/>
    <property type="molecule type" value="Genomic_DNA"/>
</dbReference>
<evidence type="ECO:0000313" key="2">
    <source>
        <dbReference type="Proteomes" id="UP000183898"/>
    </source>
</evidence>
<organism evidence="1 2">
    <name type="scientific">Nitrosospira multiformis</name>
    <dbReference type="NCBI Taxonomy" id="1231"/>
    <lineage>
        <taxon>Bacteria</taxon>
        <taxon>Pseudomonadati</taxon>
        <taxon>Pseudomonadota</taxon>
        <taxon>Betaproteobacteria</taxon>
        <taxon>Nitrosomonadales</taxon>
        <taxon>Nitrosomonadaceae</taxon>
        <taxon>Nitrosospira</taxon>
    </lineage>
</organism>
<proteinExistence type="predicted"/>
<name>A0A1H8P9G4_9PROT</name>
<accession>A0A1H8P9G4</accession>
<gene>
    <name evidence="1" type="ORF">SAMN05216404_11957</name>
</gene>